<sequence length="160" mass="16637">MRKFAVALPLLLLSGWAAAQDCAGLAVSTAAGARPAMAAAVAPELASPNHKLGAPSGVLAQAYDEAQSVDNVLLRMRIEKCQSVAAGKNAPTAPASSADPAAYKPLTKHDNSPWRFDMSQNGKRMTAEEFDAWMKSRGVRVAKGAPAKAAAPAPEENKAK</sequence>
<name>A0ABW2YQ01_9GAMM</name>
<keyword evidence="4" id="KW-1185">Reference proteome</keyword>
<organism evidence="3 4">
    <name type="scientific">Lysobacter koreensis</name>
    <dbReference type="NCBI Taxonomy" id="266122"/>
    <lineage>
        <taxon>Bacteria</taxon>
        <taxon>Pseudomonadati</taxon>
        <taxon>Pseudomonadota</taxon>
        <taxon>Gammaproteobacteria</taxon>
        <taxon>Lysobacterales</taxon>
        <taxon>Lysobacteraceae</taxon>
        <taxon>Lysobacter</taxon>
    </lineage>
</organism>
<evidence type="ECO:0000256" key="1">
    <source>
        <dbReference type="SAM" id="MobiDB-lite"/>
    </source>
</evidence>
<dbReference type="EMBL" id="JBHTIH010000008">
    <property type="protein sequence ID" value="MFD0740532.1"/>
    <property type="molecule type" value="Genomic_DNA"/>
</dbReference>
<comment type="caution">
    <text evidence="3">The sequence shown here is derived from an EMBL/GenBank/DDBJ whole genome shotgun (WGS) entry which is preliminary data.</text>
</comment>
<keyword evidence="2" id="KW-0732">Signal</keyword>
<dbReference type="Proteomes" id="UP001597090">
    <property type="component" value="Unassembled WGS sequence"/>
</dbReference>
<feature type="chain" id="PRO_5046125541" description="Secreted protein" evidence="2">
    <location>
        <begin position="20"/>
        <end position="160"/>
    </location>
</feature>
<reference evidence="4" key="1">
    <citation type="journal article" date="2019" name="Int. J. Syst. Evol. Microbiol.">
        <title>The Global Catalogue of Microorganisms (GCM) 10K type strain sequencing project: providing services to taxonomists for standard genome sequencing and annotation.</title>
        <authorList>
            <consortium name="The Broad Institute Genomics Platform"/>
            <consortium name="The Broad Institute Genome Sequencing Center for Infectious Disease"/>
            <person name="Wu L."/>
            <person name="Ma J."/>
        </authorList>
    </citation>
    <scope>NUCLEOTIDE SEQUENCE [LARGE SCALE GENOMIC DNA]</scope>
    <source>
        <strain evidence="4">CCUG 55491</strain>
    </source>
</reference>
<feature type="signal peptide" evidence="2">
    <location>
        <begin position="1"/>
        <end position="19"/>
    </location>
</feature>
<evidence type="ECO:0008006" key="5">
    <source>
        <dbReference type="Google" id="ProtNLM"/>
    </source>
</evidence>
<dbReference type="RefSeq" id="WP_386813673.1">
    <property type="nucleotide sequence ID" value="NZ_JBHTIH010000008.1"/>
</dbReference>
<evidence type="ECO:0000313" key="4">
    <source>
        <dbReference type="Proteomes" id="UP001597090"/>
    </source>
</evidence>
<evidence type="ECO:0000256" key="2">
    <source>
        <dbReference type="SAM" id="SignalP"/>
    </source>
</evidence>
<proteinExistence type="predicted"/>
<accession>A0ABW2YQ01</accession>
<evidence type="ECO:0000313" key="3">
    <source>
        <dbReference type="EMBL" id="MFD0740532.1"/>
    </source>
</evidence>
<gene>
    <name evidence="3" type="ORF">ACFQZQ_14705</name>
</gene>
<feature type="region of interest" description="Disordered" evidence="1">
    <location>
        <begin position="86"/>
        <end position="120"/>
    </location>
</feature>
<feature type="compositionally biased region" description="Low complexity" evidence="1">
    <location>
        <begin position="90"/>
        <end position="102"/>
    </location>
</feature>
<protein>
    <recommendedName>
        <fullName evidence="5">Secreted protein</fullName>
    </recommendedName>
</protein>